<organism evidence="2 3">
    <name type="scientific">Tritrichomonas foetus</name>
    <dbReference type="NCBI Taxonomy" id="1144522"/>
    <lineage>
        <taxon>Eukaryota</taxon>
        <taxon>Metamonada</taxon>
        <taxon>Parabasalia</taxon>
        <taxon>Tritrichomonadida</taxon>
        <taxon>Tritrichomonadidae</taxon>
        <taxon>Tritrichomonas</taxon>
    </lineage>
</organism>
<dbReference type="RefSeq" id="XP_068358430.1">
    <property type="nucleotide sequence ID" value="XM_068505276.1"/>
</dbReference>
<keyword evidence="1" id="KW-0472">Membrane</keyword>
<keyword evidence="1" id="KW-1133">Transmembrane helix</keyword>
<dbReference type="SUPFAM" id="SSF103473">
    <property type="entry name" value="MFS general substrate transporter"/>
    <property type="match status" value="1"/>
</dbReference>
<accession>A0A1J4K6G0</accession>
<reference evidence="2" key="1">
    <citation type="submission" date="2016-10" db="EMBL/GenBank/DDBJ databases">
        <authorList>
            <person name="Benchimol M."/>
            <person name="Almeida L.G."/>
            <person name="Vasconcelos A.T."/>
            <person name="Perreira-Neves A."/>
            <person name="Rosa I.A."/>
            <person name="Tasca T."/>
            <person name="Bogo M.R."/>
            <person name="de Souza W."/>
        </authorList>
    </citation>
    <scope>NUCLEOTIDE SEQUENCE [LARGE SCALE GENOMIC DNA]</scope>
    <source>
        <strain evidence="2">K</strain>
    </source>
</reference>
<comment type="caution">
    <text evidence="2">The sequence shown here is derived from an EMBL/GenBank/DDBJ whole genome shotgun (WGS) entry which is preliminary data.</text>
</comment>
<dbReference type="VEuPathDB" id="TrichDB:TRFO_26986"/>
<feature type="transmembrane region" description="Helical" evidence="1">
    <location>
        <begin position="100"/>
        <end position="121"/>
    </location>
</feature>
<gene>
    <name evidence="2" type="ORF">TRFO_26986</name>
</gene>
<keyword evidence="1" id="KW-0812">Transmembrane</keyword>
<dbReference type="EMBL" id="MLAK01000762">
    <property type="protein sequence ID" value="OHT05294.1"/>
    <property type="molecule type" value="Genomic_DNA"/>
</dbReference>
<feature type="transmembrane region" description="Helical" evidence="1">
    <location>
        <begin position="311"/>
        <end position="329"/>
    </location>
</feature>
<dbReference type="OrthoDB" id="409243at2759"/>
<feature type="transmembrane region" description="Helical" evidence="1">
    <location>
        <begin position="191"/>
        <end position="214"/>
    </location>
</feature>
<feature type="transmembrane region" description="Helical" evidence="1">
    <location>
        <begin position="243"/>
        <end position="269"/>
    </location>
</feature>
<protein>
    <submittedName>
        <fullName evidence="2">Major facilitator superfamily transporter</fullName>
    </submittedName>
</protein>
<evidence type="ECO:0000313" key="3">
    <source>
        <dbReference type="Proteomes" id="UP000179807"/>
    </source>
</evidence>
<feature type="transmembrane region" description="Helical" evidence="1">
    <location>
        <begin position="162"/>
        <end position="185"/>
    </location>
</feature>
<name>A0A1J4K6G0_9EUKA</name>
<dbReference type="Proteomes" id="UP000179807">
    <property type="component" value="Unassembled WGS sequence"/>
</dbReference>
<dbReference type="Gene3D" id="1.20.1250.20">
    <property type="entry name" value="MFS general substrate transporter like domains"/>
    <property type="match status" value="1"/>
</dbReference>
<proteinExistence type="predicted"/>
<keyword evidence="3" id="KW-1185">Reference proteome</keyword>
<feature type="transmembrane region" description="Helical" evidence="1">
    <location>
        <begin position="69"/>
        <end position="88"/>
    </location>
</feature>
<dbReference type="InterPro" id="IPR036259">
    <property type="entry name" value="MFS_trans_sf"/>
</dbReference>
<evidence type="ECO:0000313" key="2">
    <source>
        <dbReference type="EMBL" id="OHT05294.1"/>
    </source>
</evidence>
<feature type="transmembrane region" description="Helical" evidence="1">
    <location>
        <begin position="127"/>
        <end position="150"/>
    </location>
</feature>
<dbReference type="GeneID" id="94839980"/>
<evidence type="ECO:0000256" key="1">
    <source>
        <dbReference type="SAM" id="Phobius"/>
    </source>
</evidence>
<sequence>MSSSMIDSINDEKLLVSSTDTPKSKTFYIAFFITLPVFMGYACCFALQRNLSLVFGLTEGVSGTTLSKVYGYGVSFVYFFNLIFRVFGHNLVFGCLTPRNRIIAALVSNIIGMVLLSILSYQKTPPHVAWVFICYSFVGVCEGSFGPNMLSIANSFGDTRLYVILAMPAGVATITLLGFFLMAFGVPFQCFYIATAIAATLAIFIYLFTIYPAAKLVEADHPKFDLHAFWADLKEIGNWFPKIWVHSLVFLINMVCLSMFNPGCILYAYSSRVNFKLFGFTVSHDWFIFIYNCGGFLGDFISRRVMDKKKIIHPLFFFLLLVFAFGINISLTPEIAPLAAFLFNWANGGLYCQSTKLIGQIFKDQYCLTATSTWLFIGDVGSTSGSSIIQYVRSAIDVLKSRMY</sequence>
<feature type="transmembrane region" description="Helical" evidence="1">
    <location>
        <begin position="27"/>
        <end position="49"/>
    </location>
</feature>
<dbReference type="AlphaFoldDB" id="A0A1J4K6G0"/>